<reference evidence="6" key="1">
    <citation type="submission" date="2021-02" db="EMBL/GenBank/DDBJ databases">
        <authorList>
            <person name="Nowell W R."/>
        </authorList>
    </citation>
    <scope>NUCLEOTIDE SEQUENCE</scope>
</reference>
<organism evidence="6 13">
    <name type="scientific">Rotaria magnacalcarata</name>
    <dbReference type="NCBI Taxonomy" id="392030"/>
    <lineage>
        <taxon>Eukaryota</taxon>
        <taxon>Metazoa</taxon>
        <taxon>Spiralia</taxon>
        <taxon>Gnathifera</taxon>
        <taxon>Rotifera</taxon>
        <taxon>Eurotatoria</taxon>
        <taxon>Bdelloidea</taxon>
        <taxon>Philodinida</taxon>
        <taxon>Philodinidae</taxon>
        <taxon>Rotaria</taxon>
    </lineage>
</organism>
<dbReference type="EMBL" id="CAJOBJ010000982">
    <property type="protein sequence ID" value="CAF3855033.1"/>
    <property type="molecule type" value="Genomic_DNA"/>
</dbReference>
<comment type="catalytic activity">
    <reaction evidence="2">
        <text>O-phospho-L-threonyl-[protein] + H2O = L-threonyl-[protein] + phosphate</text>
        <dbReference type="Rhea" id="RHEA:47004"/>
        <dbReference type="Rhea" id="RHEA-COMP:11060"/>
        <dbReference type="Rhea" id="RHEA-COMP:11605"/>
        <dbReference type="ChEBI" id="CHEBI:15377"/>
        <dbReference type="ChEBI" id="CHEBI:30013"/>
        <dbReference type="ChEBI" id="CHEBI:43474"/>
        <dbReference type="ChEBI" id="CHEBI:61977"/>
        <dbReference type="EC" id="3.1.3.16"/>
    </reaction>
</comment>
<dbReference type="InterPro" id="IPR039123">
    <property type="entry name" value="PPTC7"/>
</dbReference>
<name>A0A816MGZ8_9BILA</name>
<dbReference type="EMBL" id="CAJNRF010008348">
    <property type="protein sequence ID" value="CAF2100661.1"/>
    <property type="molecule type" value="Genomic_DNA"/>
</dbReference>
<evidence type="ECO:0000313" key="8">
    <source>
        <dbReference type="EMBL" id="CAF2257213.1"/>
    </source>
</evidence>
<dbReference type="Proteomes" id="UP000663824">
    <property type="component" value="Unassembled WGS sequence"/>
</dbReference>
<dbReference type="InterPro" id="IPR001932">
    <property type="entry name" value="PPM-type_phosphatase-like_dom"/>
</dbReference>
<dbReference type="InterPro" id="IPR036457">
    <property type="entry name" value="PPM-type-like_dom_sf"/>
</dbReference>
<keyword evidence="2" id="KW-0904">Protein phosphatase</keyword>
<comment type="catalytic activity">
    <reaction evidence="2">
        <text>O-phospho-L-seryl-[protein] + H2O = L-seryl-[protein] + phosphate</text>
        <dbReference type="Rhea" id="RHEA:20629"/>
        <dbReference type="Rhea" id="RHEA-COMP:9863"/>
        <dbReference type="Rhea" id="RHEA-COMP:11604"/>
        <dbReference type="ChEBI" id="CHEBI:15377"/>
        <dbReference type="ChEBI" id="CHEBI:29999"/>
        <dbReference type="ChEBI" id="CHEBI:43474"/>
        <dbReference type="ChEBI" id="CHEBI:83421"/>
        <dbReference type="EC" id="3.1.3.16"/>
    </reaction>
</comment>
<dbReference type="SUPFAM" id="SSF81606">
    <property type="entry name" value="PP2C-like"/>
    <property type="match status" value="1"/>
</dbReference>
<evidence type="ECO:0000313" key="11">
    <source>
        <dbReference type="EMBL" id="CAF3871759.1"/>
    </source>
</evidence>
<dbReference type="PANTHER" id="PTHR12320">
    <property type="entry name" value="PROTEIN PHOSPHATASE 2C"/>
    <property type="match status" value="1"/>
</dbReference>
<dbReference type="OrthoDB" id="60843at2759"/>
<accession>A0A816MGZ8</accession>
<evidence type="ECO:0000313" key="9">
    <source>
        <dbReference type="EMBL" id="CAF3855033.1"/>
    </source>
</evidence>
<evidence type="ECO:0000313" key="10">
    <source>
        <dbReference type="EMBL" id="CAF3868777.1"/>
    </source>
</evidence>
<keyword evidence="2" id="KW-0460">Magnesium</keyword>
<keyword evidence="2" id="KW-0378">Hydrolase</keyword>
<evidence type="ECO:0000313" key="5">
    <source>
        <dbReference type="EMBL" id="CAF1548164.1"/>
    </source>
</evidence>
<dbReference type="PANTHER" id="PTHR12320:SF1">
    <property type="entry name" value="PROTEIN PHOSPHATASE PTC7 HOMOLOG"/>
    <property type="match status" value="1"/>
</dbReference>
<dbReference type="PROSITE" id="PS51746">
    <property type="entry name" value="PPM_2"/>
    <property type="match status" value="1"/>
</dbReference>
<feature type="domain" description="PPM-type phosphatase" evidence="3">
    <location>
        <begin position="30"/>
        <end position="267"/>
    </location>
</feature>
<dbReference type="EC" id="3.1.3.16" evidence="2"/>
<dbReference type="EMBL" id="CAJNRG010018409">
    <property type="protein sequence ID" value="CAF2257213.1"/>
    <property type="molecule type" value="Genomic_DNA"/>
</dbReference>
<dbReference type="Proteomes" id="UP000663887">
    <property type="component" value="Unassembled WGS sequence"/>
</dbReference>
<dbReference type="EMBL" id="CAJOBF010004206">
    <property type="protein sequence ID" value="CAF4128490.1"/>
    <property type="molecule type" value="Genomic_DNA"/>
</dbReference>
<dbReference type="EMBL" id="CAJOBI010001202">
    <property type="protein sequence ID" value="CAF3868777.1"/>
    <property type="molecule type" value="Genomic_DNA"/>
</dbReference>
<comment type="caution">
    <text evidence="6">The sequence shown here is derived from an EMBL/GenBank/DDBJ whole genome shotgun (WGS) entry which is preliminary data.</text>
</comment>
<dbReference type="AlphaFoldDB" id="A0A816MGZ8"/>
<dbReference type="Proteomes" id="UP000663856">
    <property type="component" value="Unassembled WGS sequence"/>
</dbReference>
<dbReference type="EMBL" id="CAJNOV010014367">
    <property type="protein sequence ID" value="CAF1548164.1"/>
    <property type="molecule type" value="Genomic_DNA"/>
</dbReference>
<sequence length="316" mass="35224">MLESSSVYISLKCGWHGISKQGINKTNCDQSKLEEELILLSGPYGDDVAFVKQSNDYILIGLSDGVSGNRHHGLDPYKFAHTLISSCLEETDRIIGSSSMRGLVHRAIRCVEKRSIFGSATLCLLSIDKHSSYLRSLNIGDSGFMLIRQNKLIIRSHPQYHRGSSPFQLSSLPTTQSFTSNTTRLYHDKPSDGEYIEHNLEIGDLLLIASDGLFDNLYEDFIVQIINNHLDDQCSVESLQNVCQMLVKSACHAHIKCDDILVLLFCVVPCSSISIDEINENRKSTSCSSSDSSLSSILVNQNEEESFDLFIFKDSN</sequence>
<dbReference type="GO" id="GO:0004722">
    <property type="term" value="F:protein serine/threonine phosphatase activity"/>
    <property type="evidence" value="ECO:0007669"/>
    <property type="project" value="UniProtKB-EC"/>
</dbReference>
<dbReference type="Proteomes" id="UP000663842">
    <property type="component" value="Unassembled WGS sequence"/>
</dbReference>
<dbReference type="GO" id="GO:0046872">
    <property type="term" value="F:metal ion binding"/>
    <property type="evidence" value="ECO:0007669"/>
    <property type="project" value="UniProtKB-UniRule"/>
</dbReference>
<evidence type="ECO:0000259" key="3">
    <source>
        <dbReference type="PROSITE" id="PS51746"/>
    </source>
</evidence>
<keyword evidence="2" id="KW-0464">Manganese</keyword>
<evidence type="ECO:0000256" key="2">
    <source>
        <dbReference type="RuleBase" id="RU366020"/>
    </source>
</evidence>
<dbReference type="Proteomes" id="UP000681967">
    <property type="component" value="Unassembled WGS sequence"/>
</dbReference>
<dbReference type="EMBL" id="CAJNOW010002546">
    <property type="protein sequence ID" value="CAF1355926.1"/>
    <property type="molecule type" value="Genomic_DNA"/>
</dbReference>
<protein>
    <recommendedName>
        <fullName evidence="2">Protein phosphatase</fullName>
        <ecNumber evidence="2">3.1.3.16</ecNumber>
    </recommendedName>
</protein>
<evidence type="ECO:0000256" key="1">
    <source>
        <dbReference type="ARBA" id="ARBA00006702"/>
    </source>
</evidence>
<dbReference type="Proteomes" id="UP000681720">
    <property type="component" value="Unassembled WGS sequence"/>
</dbReference>
<comment type="similarity">
    <text evidence="1 2">Belongs to the PP2C family.</text>
</comment>
<dbReference type="SMART" id="SM00332">
    <property type="entry name" value="PP2Cc"/>
    <property type="match status" value="1"/>
</dbReference>
<evidence type="ECO:0000313" key="12">
    <source>
        <dbReference type="EMBL" id="CAF4128490.1"/>
    </source>
</evidence>
<comment type="cofactor">
    <cofactor evidence="2">
        <name>Mg(2+)</name>
        <dbReference type="ChEBI" id="CHEBI:18420"/>
    </cofactor>
</comment>
<evidence type="ECO:0000313" key="6">
    <source>
        <dbReference type="EMBL" id="CAF1998642.1"/>
    </source>
</evidence>
<dbReference type="Proteomes" id="UP000676336">
    <property type="component" value="Unassembled WGS sequence"/>
</dbReference>
<dbReference type="EMBL" id="CAJNRE010002941">
    <property type="protein sequence ID" value="CAF1998642.1"/>
    <property type="molecule type" value="Genomic_DNA"/>
</dbReference>
<gene>
    <name evidence="11" type="ORF">BYL167_LOCUS6957</name>
    <name evidence="5" type="ORF">CJN711_LOCUS30202</name>
    <name evidence="9" type="ORF">GIL414_LOCUS4176</name>
    <name evidence="4" type="ORF">KQP761_LOCUS7480</name>
    <name evidence="6" type="ORF">MBJ925_LOCUS8125</name>
    <name evidence="10" type="ORF">SMN809_LOCUS4964</name>
    <name evidence="12" type="ORF">UXM345_LOCUS23849</name>
    <name evidence="7" type="ORF">WKI299_LOCUS20159</name>
    <name evidence="8" type="ORF">XDN619_LOCUS35779</name>
</gene>
<evidence type="ECO:0000313" key="7">
    <source>
        <dbReference type="EMBL" id="CAF2100661.1"/>
    </source>
</evidence>
<dbReference type="Proteomes" id="UP000663855">
    <property type="component" value="Unassembled WGS sequence"/>
</dbReference>
<keyword evidence="2" id="KW-0479">Metal-binding</keyword>
<dbReference type="EMBL" id="CAJOBH010001754">
    <property type="protein sequence ID" value="CAF3871759.1"/>
    <property type="molecule type" value="Genomic_DNA"/>
</dbReference>
<comment type="cofactor">
    <cofactor evidence="2">
        <name>Mn(2+)</name>
        <dbReference type="ChEBI" id="CHEBI:29035"/>
    </cofactor>
</comment>
<evidence type="ECO:0000313" key="4">
    <source>
        <dbReference type="EMBL" id="CAF1355926.1"/>
    </source>
</evidence>
<proteinExistence type="inferred from homology"/>
<dbReference type="Gene3D" id="3.60.40.10">
    <property type="entry name" value="PPM-type phosphatase domain"/>
    <property type="match status" value="1"/>
</dbReference>
<dbReference type="Proteomes" id="UP000663834">
    <property type="component" value="Unassembled WGS sequence"/>
</dbReference>
<evidence type="ECO:0000313" key="13">
    <source>
        <dbReference type="Proteomes" id="UP000663824"/>
    </source>
</evidence>